<protein>
    <submittedName>
        <fullName evidence="1">Uncharacterized protein</fullName>
    </submittedName>
</protein>
<dbReference type="AlphaFoldDB" id="A0A2A6CTJ2"/>
<accession>A0A8R1Z268</accession>
<keyword evidence="2" id="KW-1185">Reference proteome</keyword>
<sequence>MGGEWCTDPKSKPFEVYLTVRDCTLLFGICAMYILVLICCCCLCYCHRCCTSGPICPLPDDYPRQPPIPTIKQRA</sequence>
<reference evidence="2" key="1">
    <citation type="journal article" date="2008" name="Nat. Genet.">
        <title>The Pristionchus pacificus genome provides a unique perspective on nematode lifestyle and parasitism.</title>
        <authorList>
            <person name="Dieterich C."/>
            <person name="Clifton S.W."/>
            <person name="Schuster L.N."/>
            <person name="Chinwalla A."/>
            <person name="Delehaunty K."/>
            <person name="Dinkelacker I."/>
            <person name="Fulton L."/>
            <person name="Fulton R."/>
            <person name="Godfrey J."/>
            <person name="Minx P."/>
            <person name="Mitreva M."/>
            <person name="Roeseler W."/>
            <person name="Tian H."/>
            <person name="Witte H."/>
            <person name="Yang S.P."/>
            <person name="Wilson R.K."/>
            <person name="Sommer R.J."/>
        </authorList>
    </citation>
    <scope>NUCLEOTIDE SEQUENCE [LARGE SCALE GENOMIC DNA]</scope>
    <source>
        <strain evidence="2">PS312</strain>
    </source>
</reference>
<evidence type="ECO:0000313" key="1">
    <source>
        <dbReference type="EnsemblMetazoa" id="PPA39124.1"/>
    </source>
</evidence>
<dbReference type="EnsemblMetazoa" id="PPA39124.1">
    <property type="protein sequence ID" value="PPA39124.1"/>
    <property type="gene ID" value="WBGene00277493"/>
</dbReference>
<organism evidence="1 2">
    <name type="scientific">Pristionchus pacificus</name>
    <name type="common">Parasitic nematode worm</name>
    <dbReference type="NCBI Taxonomy" id="54126"/>
    <lineage>
        <taxon>Eukaryota</taxon>
        <taxon>Metazoa</taxon>
        <taxon>Ecdysozoa</taxon>
        <taxon>Nematoda</taxon>
        <taxon>Chromadorea</taxon>
        <taxon>Rhabditida</taxon>
        <taxon>Rhabditina</taxon>
        <taxon>Diplogasteromorpha</taxon>
        <taxon>Diplogasteroidea</taxon>
        <taxon>Neodiplogasteridae</taxon>
        <taxon>Pristionchus</taxon>
    </lineage>
</organism>
<reference evidence="1" key="2">
    <citation type="submission" date="2022-06" db="UniProtKB">
        <authorList>
            <consortium name="EnsemblMetazoa"/>
        </authorList>
    </citation>
    <scope>IDENTIFICATION</scope>
    <source>
        <strain evidence="1">PS312</strain>
    </source>
</reference>
<evidence type="ECO:0000313" key="2">
    <source>
        <dbReference type="Proteomes" id="UP000005239"/>
    </source>
</evidence>
<dbReference type="Proteomes" id="UP000005239">
    <property type="component" value="Unassembled WGS sequence"/>
</dbReference>
<proteinExistence type="predicted"/>
<accession>A0A2A6CTJ2</accession>
<gene>
    <name evidence="1" type="primary">WBGene00277493</name>
</gene>
<name>A0A2A6CTJ2_PRIPA</name>